<keyword evidence="4" id="KW-1185">Reference proteome</keyword>
<proteinExistence type="predicted"/>
<dbReference type="EMBL" id="BGZK01004401">
    <property type="protein sequence ID" value="GBP08772.1"/>
    <property type="molecule type" value="Genomic_DNA"/>
</dbReference>
<comment type="caution">
    <text evidence="3">The sequence shown here is derived from an EMBL/GenBank/DDBJ whole genome shotgun (WGS) entry which is preliminary data.</text>
</comment>
<feature type="region of interest" description="Disordered" evidence="1">
    <location>
        <begin position="150"/>
        <end position="193"/>
    </location>
</feature>
<dbReference type="InterPro" id="IPR031961">
    <property type="entry name" value="DUF4780"/>
</dbReference>
<accession>A0A4C1T2X2</accession>
<feature type="compositionally biased region" description="Basic and acidic residues" evidence="1">
    <location>
        <begin position="15"/>
        <end position="33"/>
    </location>
</feature>
<gene>
    <name evidence="3" type="ORF">EVAR_100646_1</name>
</gene>
<evidence type="ECO:0000313" key="3">
    <source>
        <dbReference type="EMBL" id="GBP08772.1"/>
    </source>
</evidence>
<feature type="region of interest" description="Disordered" evidence="1">
    <location>
        <begin position="1"/>
        <end position="52"/>
    </location>
</feature>
<evidence type="ECO:0000313" key="4">
    <source>
        <dbReference type="Proteomes" id="UP000299102"/>
    </source>
</evidence>
<feature type="compositionally biased region" description="Polar residues" evidence="1">
    <location>
        <begin position="37"/>
        <end position="52"/>
    </location>
</feature>
<protein>
    <recommendedName>
        <fullName evidence="2">DUF4780 domain-containing protein</fullName>
    </recommendedName>
</protein>
<feature type="domain" description="DUF4780" evidence="2">
    <location>
        <begin position="204"/>
        <end position="317"/>
    </location>
</feature>
<reference evidence="3 4" key="1">
    <citation type="journal article" date="2019" name="Commun. Biol.">
        <title>The bagworm genome reveals a unique fibroin gene that provides high tensile strength.</title>
        <authorList>
            <person name="Kono N."/>
            <person name="Nakamura H."/>
            <person name="Ohtoshi R."/>
            <person name="Tomita M."/>
            <person name="Numata K."/>
            <person name="Arakawa K."/>
        </authorList>
    </citation>
    <scope>NUCLEOTIDE SEQUENCE [LARGE SCALE GENOMIC DNA]</scope>
</reference>
<dbReference type="AlphaFoldDB" id="A0A4C1T2X2"/>
<evidence type="ECO:0000256" key="1">
    <source>
        <dbReference type="SAM" id="MobiDB-lite"/>
    </source>
</evidence>
<dbReference type="OrthoDB" id="6929905at2759"/>
<organism evidence="3 4">
    <name type="scientific">Eumeta variegata</name>
    <name type="common">Bagworm moth</name>
    <name type="synonym">Eumeta japonica</name>
    <dbReference type="NCBI Taxonomy" id="151549"/>
    <lineage>
        <taxon>Eukaryota</taxon>
        <taxon>Metazoa</taxon>
        <taxon>Ecdysozoa</taxon>
        <taxon>Arthropoda</taxon>
        <taxon>Hexapoda</taxon>
        <taxon>Insecta</taxon>
        <taxon>Pterygota</taxon>
        <taxon>Neoptera</taxon>
        <taxon>Endopterygota</taxon>
        <taxon>Lepidoptera</taxon>
        <taxon>Glossata</taxon>
        <taxon>Ditrysia</taxon>
        <taxon>Tineoidea</taxon>
        <taxon>Psychidae</taxon>
        <taxon>Oiketicinae</taxon>
        <taxon>Eumeta</taxon>
    </lineage>
</organism>
<evidence type="ECO:0000259" key="2">
    <source>
        <dbReference type="Pfam" id="PF16012"/>
    </source>
</evidence>
<sequence length="339" mass="37079">MNSFNKINKKNNKNNKKEAVQRSGDPRPMDCKRNPVTPFQETGTSSSMTCLDGNPTTSAAALARANKMSAILKPPQGVTTTSCQSADVPTTSASISRAVCGQSDPRLNKKYRAAQRHIERLSKISAEAMSSEDKRNLTWAKAYIAETSNSGASASVKAAPKRQRSGDDVHQTSTVQSRKKPRRGSSTITNRPFSEVAKDPLVRALVDRSNADGAITHDQWGLINQRLLDSYLKATADSTCPPPQCTDAGWFQGAGEVWPGARLGLVSVDDIPRRPRAAAMVPAEPHEPEAILRILQRANPGLPTQDWRVVSVSEVQGFRRKWSWFSTGNHCRLFVSDRA</sequence>
<dbReference type="Pfam" id="PF16012">
    <property type="entry name" value="DUF4780"/>
    <property type="match status" value="1"/>
</dbReference>
<dbReference type="Proteomes" id="UP000299102">
    <property type="component" value="Unassembled WGS sequence"/>
</dbReference>
<name>A0A4C1T2X2_EUMVA</name>